<sequence length="446" mass="48631">MKKFQVIVIGSGPAGSGIAHKCAKEGKKVAVIDKEFGGTCALKGCTPKKVLAVSSEILRYACHLNGKGVKDVNVELDWGSLMHFKRSFTELTPMHTKEGFKKAGIEVIEGAAQFVNNNTLEVNGEQYEAEHIAIATGAVAAELPIEGYEHLITSDELLELDKVPKRVAFVGGGYIAFEFAQILKKCGCEVTLLEAADQPLSGFDPFLASRLIESFQMDNLEVRTGIQVEKIEKQEDEFVISGKHSAGELEVRCDLAIHGAGRMPNIAQLHLENADIAFSKKGITVNDHLQSVSNSMIYAAGDVADTGYPFTLVADYEGRIVANNIFDADKQKSSYMGVPFVLFTNPKMASVGKSEEELIANKVKYEKKQADTSHWLIARSLQENVSGYKVLIGEKGKILGAHLVGPKADEVINGFAMAMQHNLSVNDLKKTFLSYPSAFAEIRKMI</sequence>
<reference evidence="8" key="1">
    <citation type="submission" date="2021-01" db="EMBL/GenBank/DDBJ databases">
        <title>Fulvivirga kasyanovii gen. nov., sp nov., a novel member of the phylum Bacteroidetes isolated from seawater in a mussel farm.</title>
        <authorList>
            <person name="Zhao L.-H."/>
            <person name="Wang Z.-J."/>
        </authorList>
    </citation>
    <scope>NUCLEOTIDE SEQUENCE</scope>
    <source>
        <strain evidence="8">2943</strain>
    </source>
</reference>
<dbReference type="Pfam" id="PF07992">
    <property type="entry name" value="Pyr_redox_2"/>
    <property type="match status" value="1"/>
</dbReference>
<feature type="binding site" evidence="4">
    <location>
        <position position="194"/>
    </location>
    <ligand>
        <name>NAD(+)</name>
        <dbReference type="ChEBI" id="CHEBI:57540"/>
    </ligand>
</feature>
<comment type="caution">
    <text evidence="8">The sequence shown here is derived from an EMBL/GenBank/DDBJ whole genome shotgun (WGS) entry which is preliminary data.</text>
</comment>
<keyword evidence="3 4" id="KW-0274">FAD</keyword>
<keyword evidence="4" id="KW-0520">NAD</keyword>
<dbReference type="RefSeq" id="WP_202243126.1">
    <property type="nucleotide sequence ID" value="NZ_JAESIY010000002.1"/>
</dbReference>
<dbReference type="Proteomes" id="UP000659388">
    <property type="component" value="Unassembled WGS sequence"/>
</dbReference>
<accession>A0A937F350</accession>
<dbReference type="AlphaFoldDB" id="A0A937F350"/>
<feature type="domain" description="Pyridine nucleotide-disulphide oxidoreductase dimerisation" evidence="6">
    <location>
        <begin position="338"/>
        <end position="444"/>
    </location>
</feature>
<dbReference type="PANTHER" id="PTHR43014:SF5">
    <property type="entry name" value="GLUTATHIONE REDUCTASE (NADPH)"/>
    <property type="match status" value="1"/>
</dbReference>
<evidence type="ECO:0000256" key="1">
    <source>
        <dbReference type="ARBA" id="ARBA00007532"/>
    </source>
</evidence>
<dbReference type="SUPFAM" id="SSF51905">
    <property type="entry name" value="FAD/NAD(P)-binding domain"/>
    <property type="match status" value="1"/>
</dbReference>
<protein>
    <submittedName>
        <fullName evidence="8">NAD(P)/FAD-dependent oxidoreductase</fullName>
    </submittedName>
</protein>
<dbReference type="Gene3D" id="3.50.50.60">
    <property type="entry name" value="FAD/NAD(P)-binding domain"/>
    <property type="match status" value="2"/>
</dbReference>
<comment type="similarity">
    <text evidence="1">Belongs to the class-I pyridine nucleotide-disulfide oxidoreductase family.</text>
</comment>
<evidence type="ECO:0000256" key="2">
    <source>
        <dbReference type="ARBA" id="ARBA00022630"/>
    </source>
</evidence>
<dbReference type="EMBL" id="JAESIY010000002">
    <property type="protein sequence ID" value="MBL3655457.1"/>
    <property type="molecule type" value="Genomic_DNA"/>
</dbReference>
<evidence type="ECO:0000259" key="6">
    <source>
        <dbReference type="Pfam" id="PF02852"/>
    </source>
</evidence>
<dbReference type="InterPro" id="IPR001100">
    <property type="entry name" value="Pyr_nuc-diS_OxRdtase"/>
</dbReference>
<evidence type="ECO:0000313" key="8">
    <source>
        <dbReference type="EMBL" id="MBL3655457.1"/>
    </source>
</evidence>
<feature type="binding site" evidence="4">
    <location>
        <position position="49"/>
    </location>
    <ligand>
        <name>FAD</name>
        <dbReference type="ChEBI" id="CHEBI:57692"/>
    </ligand>
</feature>
<evidence type="ECO:0000313" key="9">
    <source>
        <dbReference type="Proteomes" id="UP000659388"/>
    </source>
</evidence>
<evidence type="ECO:0000256" key="4">
    <source>
        <dbReference type="PIRSR" id="PIRSR000350-3"/>
    </source>
</evidence>
<feature type="disulfide bond" description="Redox-active" evidence="5">
    <location>
        <begin position="40"/>
        <end position="45"/>
    </location>
</feature>
<dbReference type="Gene3D" id="3.30.390.30">
    <property type="match status" value="1"/>
</dbReference>
<gene>
    <name evidence="8" type="ORF">JL102_04895</name>
</gene>
<dbReference type="SUPFAM" id="SSF55424">
    <property type="entry name" value="FAD/NAD-linked reductases, dimerisation (C-terminal) domain"/>
    <property type="match status" value="1"/>
</dbReference>
<dbReference type="InterPro" id="IPR004099">
    <property type="entry name" value="Pyr_nucl-diS_OxRdtase_dimer"/>
</dbReference>
<keyword evidence="2" id="KW-0285">Flavoprotein</keyword>
<dbReference type="GO" id="GO:0016491">
    <property type="term" value="F:oxidoreductase activity"/>
    <property type="evidence" value="ECO:0007669"/>
    <property type="project" value="InterPro"/>
</dbReference>
<dbReference type="InterPro" id="IPR023753">
    <property type="entry name" value="FAD/NAD-binding_dom"/>
</dbReference>
<feature type="domain" description="FAD/NAD(P)-binding" evidence="7">
    <location>
        <begin position="4"/>
        <end position="318"/>
    </location>
</feature>
<dbReference type="InterPro" id="IPR016156">
    <property type="entry name" value="FAD/NAD-linked_Rdtase_dimer_sf"/>
</dbReference>
<organism evidence="8 9">
    <name type="scientific">Fulvivirga sediminis</name>
    <dbReference type="NCBI Taxonomy" id="2803949"/>
    <lineage>
        <taxon>Bacteria</taxon>
        <taxon>Pseudomonadati</taxon>
        <taxon>Bacteroidota</taxon>
        <taxon>Cytophagia</taxon>
        <taxon>Cytophagales</taxon>
        <taxon>Fulvivirgaceae</taxon>
        <taxon>Fulvivirga</taxon>
    </lineage>
</organism>
<keyword evidence="4" id="KW-0547">Nucleotide-binding</keyword>
<dbReference type="InterPro" id="IPR036188">
    <property type="entry name" value="FAD/NAD-bd_sf"/>
</dbReference>
<evidence type="ECO:0000256" key="3">
    <source>
        <dbReference type="ARBA" id="ARBA00022827"/>
    </source>
</evidence>
<dbReference type="PRINTS" id="PR00411">
    <property type="entry name" value="PNDRDTASEI"/>
</dbReference>
<proteinExistence type="inferred from homology"/>
<dbReference type="PIRSF" id="PIRSF000350">
    <property type="entry name" value="Mercury_reductase_MerA"/>
    <property type="match status" value="1"/>
</dbReference>
<feature type="binding site" evidence="4">
    <location>
        <position position="261"/>
    </location>
    <ligand>
        <name>NAD(+)</name>
        <dbReference type="ChEBI" id="CHEBI:57540"/>
    </ligand>
</feature>
<keyword evidence="9" id="KW-1185">Reference proteome</keyword>
<comment type="cofactor">
    <cofactor evidence="4">
        <name>FAD</name>
        <dbReference type="ChEBI" id="CHEBI:57692"/>
    </cofactor>
    <text evidence="4">Binds 1 FAD per subunit.</text>
</comment>
<dbReference type="PRINTS" id="PR00368">
    <property type="entry name" value="FADPNR"/>
</dbReference>
<dbReference type="Pfam" id="PF02852">
    <property type="entry name" value="Pyr_redox_dim"/>
    <property type="match status" value="1"/>
</dbReference>
<feature type="binding site" evidence="4">
    <location>
        <begin position="171"/>
        <end position="178"/>
    </location>
    <ligand>
        <name>NAD(+)</name>
        <dbReference type="ChEBI" id="CHEBI:57540"/>
    </ligand>
</feature>
<feature type="binding site" evidence="4">
    <location>
        <position position="302"/>
    </location>
    <ligand>
        <name>FAD</name>
        <dbReference type="ChEBI" id="CHEBI:57692"/>
    </ligand>
</feature>
<evidence type="ECO:0000259" key="7">
    <source>
        <dbReference type="Pfam" id="PF07992"/>
    </source>
</evidence>
<dbReference type="PANTHER" id="PTHR43014">
    <property type="entry name" value="MERCURIC REDUCTASE"/>
    <property type="match status" value="1"/>
</dbReference>
<name>A0A937F350_9BACT</name>
<evidence type="ECO:0000256" key="5">
    <source>
        <dbReference type="PIRSR" id="PIRSR000350-4"/>
    </source>
</evidence>
<dbReference type="GO" id="GO:0000166">
    <property type="term" value="F:nucleotide binding"/>
    <property type="evidence" value="ECO:0007669"/>
    <property type="project" value="UniProtKB-KW"/>
</dbReference>